<organism evidence="2 3">
    <name type="scientific">Priapulus caudatus</name>
    <name type="common">Priapulid worm</name>
    <dbReference type="NCBI Taxonomy" id="37621"/>
    <lineage>
        <taxon>Eukaryota</taxon>
        <taxon>Metazoa</taxon>
        <taxon>Ecdysozoa</taxon>
        <taxon>Scalidophora</taxon>
        <taxon>Priapulida</taxon>
        <taxon>Priapulimorpha</taxon>
        <taxon>Priapulimorphida</taxon>
        <taxon>Priapulidae</taxon>
        <taxon>Priapulus</taxon>
    </lineage>
</organism>
<dbReference type="RefSeq" id="XP_014665881.1">
    <property type="nucleotide sequence ID" value="XM_014810395.1"/>
</dbReference>
<dbReference type="Pfam" id="PF07258">
    <property type="entry name" value="COMM_domain"/>
    <property type="match status" value="1"/>
</dbReference>
<dbReference type="Pfam" id="PF21672">
    <property type="entry name" value="COMM_HN"/>
    <property type="match status" value="1"/>
</dbReference>
<protein>
    <submittedName>
        <fullName evidence="3 4">COMM domain-containing protein 2-like</fullName>
    </submittedName>
</protein>
<evidence type="ECO:0000313" key="5">
    <source>
        <dbReference type="RefSeq" id="XP_014665883.1"/>
    </source>
</evidence>
<evidence type="ECO:0000313" key="4">
    <source>
        <dbReference type="RefSeq" id="XP_014665882.1"/>
    </source>
</evidence>
<feature type="domain" description="COMM" evidence="1">
    <location>
        <begin position="125"/>
        <end position="191"/>
    </location>
</feature>
<dbReference type="InterPro" id="IPR037354">
    <property type="entry name" value="Commd2"/>
</dbReference>
<dbReference type="PANTHER" id="PTHR15857:SF0">
    <property type="entry name" value="COMM DOMAIN-CONTAINING PROTEIN 2"/>
    <property type="match status" value="1"/>
</dbReference>
<evidence type="ECO:0000313" key="3">
    <source>
        <dbReference type="RefSeq" id="XP_014665881.1"/>
    </source>
</evidence>
<sequence length="200" mass="22495">MLLVLEDSHKQHLGWLSKLDLEVVNEFIRMCVEFITKGATTNQRSYQVAAQRLGVTPDTVRSAISALVHLLTTSSKLALTQLDFTDSVLALGFSSEASTALLAVYRDRGGELRRLLTTLGIDLPHYCNLTWRADVQVASRTLYRQLEPILLVKLHLGQCGEQNALLQTDLTTLVHLTNTLERALDEIKTPHCRRIIRHIK</sequence>
<evidence type="ECO:0000259" key="1">
    <source>
        <dbReference type="PROSITE" id="PS51269"/>
    </source>
</evidence>
<dbReference type="PANTHER" id="PTHR15857">
    <property type="entry name" value="COMM DOMAIN CONTAINING PROTEIN 2"/>
    <property type="match status" value="1"/>
</dbReference>
<name>A0ABM1E110_PRICU</name>
<keyword evidence="2" id="KW-1185">Reference proteome</keyword>
<dbReference type="RefSeq" id="XP_014665883.1">
    <property type="nucleotide sequence ID" value="XM_014810397.1"/>
</dbReference>
<accession>A0ABM1E110</accession>
<dbReference type="RefSeq" id="XP_014665884.1">
    <property type="nucleotide sequence ID" value="XM_014810398.1"/>
</dbReference>
<proteinExistence type="predicted"/>
<dbReference type="Proteomes" id="UP000695022">
    <property type="component" value="Unplaced"/>
</dbReference>
<reference evidence="3 4" key="1">
    <citation type="submission" date="2025-05" db="UniProtKB">
        <authorList>
            <consortium name="RefSeq"/>
        </authorList>
    </citation>
    <scope>IDENTIFICATION</scope>
</reference>
<dbReference type="RefSeq" id="XP_014665882.1">
    <property type="nucleotide sequence ID" value="XM_014810396.1"/>
</dbReference>
<dbReference type="GeneID" id="106807891"/>
<evidence type="ECO:0000313" key="2">
    <source>
        <dbReference type="Proteomes" id="UP000695022"/>
    </source>
</evidence>
<dbReference type="InterPro" id="IPR017920">
    <property type="entry name" value="COMM"/>
</dbReference>
<evidence type="ECO:0000313" key="6">
    <source>
        <dbReference type="RefSeq" id="XP_014665884.1"/>
    </source>
</evidence>
<gene>
    <name evidence="3 4 5 6" type="primary">LOC106807891</name>
</gene>
<dbReference type="PROSITE" id="PS51269">
    <property type="entry name" value="COMM"/>
    <property type="match status" value="1"/>
</dbReference>